<gene>
    <name evidence="12" type="ORF">MSPICULIGERA_LOCUS19918</name>
</gene>
<evidence type="ECO:0000256" key="8">
    <source>
        <dbReference type="ARBA" id="ARBA00022842"/>
    </source>
</evidence>
<feature type="region of interest" description="Disordered" evidence="10">
    <location>
        <begin position="452"/>
        <end position="471"/>
    </location>
</feature>
<keyword evidence="8" id="KW-0460">Magnesium</keyword>
<keyword evidence="4" id="KW-0808">Transferase</keyword>
<dbReference type="SMART" id="SM00220">
    <property type="entry name" value="S_TKc"/>
    <property type="match status" value="1"/>
</dbReference>
<dbReference type="Gene3D" id="1.10.510.10">
    <property type="entry name" value="Transferase(Phosphotransferase) domain 1"/>
    <property type="match status" value="1"/>
</dbReference>
<dbReference type="FunFam" id="1.10.510.10:FF:000571">
    <property type="entry name" value="Maternal embryonic leucine zipper kinase"/>
    <property type="match status" value="1"/>
</dbReference>
<comment type="similarity">
    <text evidence="2">Belongs to the protein kinase superfamily. CAMK Ser/Thr protein kinase family.</text>
</comment>
<keyword evidence="7 9" id="KW-0067">ATP-binding</keyword>
<dbReference type="InterPro" id="IPR008271">
    <property type="entry name" value="Ser/Thr_kinase_AS"/>
</dbReference>
<evidence type="ECO:0000259" key="11">
    <source>
        <dbReference type="PROSITE" id="PS50011"/>
    </source>
</evidence>
<reference evidence="12" key="1">
    <citation type="submission" date="2023-06" db="EMBL/GenBank/DDBJ databases">
        <authorList>
            <person name="Delattre M."/>
        </authorList>
    </citation>
    <scope>NUCLEOTIDE SEQUENCE</scope>
    <source>
        <strain evidence="12">AF72</strain>
    </source>
</reference>
<evidence type="ECO:0000256" key="4">
    <source>
        <dbReference type="ARBA" id="ARBA00022679"/>
    </source>
</evidence>
<feature type="non-terminal residue" evidence="12">
    <location>
        <position position="573"/>
    </location>
</feature>
<protein>
    <recommendedName>
        <fullName evidence="11">Protein kinase domain-containing protein</fullName>
    </recommendedName>
</protein>
<evidence type="ECO:0000256" key="10">
    <source>
        <dbReference type="SAM" id="MobiDB-lite"/>
    </source>
</evidence>
<keyword evidence="5 9" id="KW-0547">Nucleotide-binding</keyword>
<dbReference type="InterPro" id="IPR011009">
    <property type="entry name" value="Kinase-like_dom_sf"/>
</dbReference>
<keyword evidence="3" id="KW-0723">Serine/threonine-protein kinase</keyword>
<dbReference type="InterPro" id="IPR017441">
    <property type="entry name" value="Protein_kinase_ATP_BS"/>
</dbReference>
<keyword evidence="6" id="KW-0418">Kinase</keyword>
<dbReference type="Pfam" id="PF00069">
    <property type="entry name" value="Pkinase"/>
    <property type="match status" value="1"/>
</dbReference>
<evidence type="ECO:0000256" key="9">
    <source>
        <dbReference type="PROSITE-ProRule" id="PRU10141"/>
    </source>
</evidence>
<dbReference type="GO" id="GO:0004674">
    <property type="term" value="F:protein serine/threonine kinase activity"/>
    <property type="evidence" value="ECO:0007669"/>
    <property type="project" value="UniProtKB-KW"/>
</dbReference>
<dbReference type="Proteomes" id="UP001177023">
    <property type="component" value="Unassembled WGS sequence"/>
</dbReference>
<dbReference type="PANTHER" id="PTHR24349">
    <property type="entry name" value="SERINE/THREONINE-PROTEIN KINASE"/>
    <property type="match status" value="1"/>
</dbReference>
<evidence type="ECO:0000313" key="12">
    <source>
        <dbReference type="EMBL" id="CAJ0581763.1"/>
    </source>
</evidence>
<dbReference type="PROSITE" id="PS00107">
    <property type="entry name" value="PROTEIN_KINASE_ATP"/>
    <property type="match status" value="1"/>
</dbReference>
<evidence type="ECO:0000256" key="1">
    <source>
        <dbReference type="ARBA" id="ARBA00001946"/>
    </source>
</evidence>
<evidence type="ECO:0000256" key="7">
    <source>
        <dbReference type="ARBA" id="ARBA00022840"/>
    </source>
</evidence>
<dbReference type="PROSITE" id="PS50011">
    <property type="entry name" value="PROTEIN_KINASE_DOM"/>
    <property type="match status" value="1"/>
</dbReference>
<dbReference type="InterPro" id="IPR000719">
    <property type="entry name" value="Prot_kinase_dom"/>
</dbReference>
<dbReference type="AlphaFoldDB" id="A0AA36G8B2"/>
<dbReference type="GO" id="GO:0005524">
    <property type="term" value="F:ATP binding"/>
    <property type="evidence" value="ECO:0007669"/>
    <property type="project" value="UniProtKB-UniRule"/>
</dbReference>
<feature type="compositionally biased region" description="Pro residues" evidence="10">
    <location>
        <begin position="461"/>
        <end position="471"/>
    </location>
</feature>
<dbReference type="EMBL" id="CATQJA010002663">
    <property type="protein sequence ID" value="CAJ0581763.1"/>
    <property type="molecule type" value="Genomic_DNA"/>
</dbReference>
<organism evidence="12 13">
    <name type="scientific">Mesorhabditis spiculigera</name>
    <dbReference type="NCBI Taxonomy" id="96644"/>
    <lineage>
        <taxon>Eukaryota</taxon>
        <taxon>Metazoa</taxon>
        <taxon>Ecdysozoa</taxon>
        <taxon>Nematoda</taxon>
        <taxon>Chromadorea</taxon>
        <taxon>Rhabditida</taxon>
        <taxon>Rhabditina</taxon>
        <taxon>Rhabditomorpha</taxon>
        <taxon>Rhabditoidea</taxon>
        <taxon>Rhabditidae</taxon>
        <taxon>Mesorhabditinae</taxon>
        <taxon>Mesorhabditis</taxon>
    </lineage>
</organism>
<dbReference type="Gene3D" id="3.30.200.20">
    <property type="entry name" value="Phosphorylase Kinase, domain 1"/>
    <property type="match status" value="1"/>
</dbReference>
<dbReference type="InterPro" id="IPR050205">
    <property type="entry name" value="CDPK_Ser/Thr_kinases"/>
</dbReference>
<evidence type="ECO:0000256" key="3">
    <source>
        <dbReference type="ARBA" id="ARBA00022527"/>
    </source>
</evidence>
<feature type="binding site" evidence="9">
    <location>
        <position position="148"/>
    </location>
    <ligand>
        <name>ATP</name>
        <dbReference type="ChEBI" id="CHEBI:30616"/>
    </ligand>
</feature>
<evidence type="ECO:0000256" key="6">
    <source>
        <dbReference type="ARBA" id="ARBA00022777"/>
    </source>
</evidence>
<dbReference type="PROSITE" id="PS00108">
    <property type="entry name" value="PROTEIN_KINASE_ST"/>
    <property type="match status" value="1"/>
</dbReference>
<name>A0AA36G8B2_9BILA</name>
<accession>A0AA36G8B2</accession>
<sequence>MVHLYHPEIADAPYKSDGLAGMGMGGELDNHHHHQATNTTGLRNILGTTDAGRPRVMHGRDSFATDFFLGDDGDESPDWASSSEENEELTELVSMSLRSQGGRNRQRSSTKTGFQDFYKLLDESLGAGAYGSVHTCVYKPTGKEFAVKIVDKETASHTRSRLQREVDTFKMCRHHPNIVQLIEWFEDSDNFYMVFEKMNGGPLLDHIQRKKFFTEHEAAQVTRDIASALKFLHDHGIAHRDVKPENILCTDKDRVSPVKLCDLDLASKSHLNPEDRMAASEPDLASPVGSAEFMAPEVVDAFVGEALKYDKKCDMWSLGVILYIMLCGYPPFYGDCSAQDCGWDMGAQCEECQNNLFQRIQDGYFEFPDEEWSNISEDAMDLIGHLLVRDTKLRYTADDVLSHPWMTGGAPTTELLTPGNLIRNDSTRDVHQIRETFQAMNRIYSGRMSLNREASQSALPTPGPGDLPPMPLLKIEEIWDEKTSQGSPTKPPPTWAEEVENDEMMFPVFGIGLENDAAVQQYSSNYYNYDTTEEPSSFKPSSAKSLTAIETCQSALARQDSATDTRREQKVDA</sequence>
<proteinExistence type="inferred from homology"/>
<comment type="cofactor">
    <cofactor evidence="1">
        <name>Mg(2+)</name>
        <dbReference type="ChEBI" id="CHEBI:18420"/>
    </cofactor>
</comment>
<dbReference type="SUPFAM" id="SSF56112">
    <property type="entry name" value="Protein kinase-like (PK-like)"/>
    <property type="match status" value="1"/>
</dbReference>
<evidence type="ECO:0000256" key="5">
    <source>
        <dbReference type="ARBA" id="ARBA00022741"/>
    </source>
</evidence>
<feature type="domain" description="Protein kinase" evidence="11">
    <location>
        <begin position="119"/>
        <end position="406"/>
    </location>
</feature>
<keyword evidence="13" id="KW-1185">Reference proteome</keyword>
<comment type="caution">
    <text evidence="12">The sequence shown here is derived from an EMBL/GenBank/DDBJ whole genome shotgun (WGS) entry which is preliminary data.</text>
</comment>
<evidence type="ECO:0000256" key="2">
    <source>
        <dbReference type="ARBA" id="ARBA00006692"/>
    </source>
</evidence>
<dbReference type="FunFam" id="3.30.200.20:FF:000906">
    <property type="entry name" value="CRE-MNK-1 protein"/>
    <property type="match status" value="1"/>
</dbReference>
<evidence type="ECO:0000313" key="13">
    <source>
        <dbReference type="Proteomes" id="UP001177023"/>
    </source>
</evidence>